<feature type="domain" description="Orn/DAP/Arg decarboxylase 2 N-terminal" evidence="5">
    <location>
        <begin position="37"/>
        <end position="172"/>
    </location>
</feature>
<keyword evidence="3" id="KW-0663">Pyridoxal phosphate</keyword>
<dbReference type="EMBL" id="UINC01198126">
    <property type="protein sequence ID" value="SVE15947.1"/>
    <property type="molecule type" value="Genomic_DNA"/>
</dbReference>
<dbReference type="GO" id="GO:0008836">
    <property type="term" value="F:diaminopimelate decarboxylase activity"/>
    <property type="evidence" value="ECO:0007669"/>
    <property type="project" value="InterPro"/>
</dbReference>
<keyword evidence="4" id="KW-0456">Lyase</keyword>
<dbReference type="InterPro" id="IPR029066">
    <property type="entry name" value="PLP-binding_barrel"/>
</dbReference>
<accession>A0A383B746</accession>
<dbReference type="PROSITE" id="PS00878">
    <property type="entry name" value="ODR_DC_2_1"/>
    <property type="match status" value="1"/>
</dbReference>
<evidence type="ECO:0000313" key="6">
    <source>
        <dbReference type="EMBL" id="SVE15947.1"/>
    </source>
</evidence>
<organism evidence="6">
    <name type="scientific">marine metagenome</name>
    <dbReference type="NCBI Taxonomy" id="408172"/>
    <lineage>
        <taxon>unclassified sequences</taxon>
        <taxon>metagenomes</taxon>
        <taxon>ecological metagenomes</taxon>
    </lineage>
</organism>
<dbReference type="InterPro" id="IPR000183">
    <property type="entry name" value="Orn/DAP/Arg_de-COase"/>
</dbReference>
<dbReference type="AlphaFoldDB" id="A0A383B746"/>
<name>A0A383B746_9ZZZZ</name>
<dbReference type="InterPro" id="IPR022653">
    <property type="entry name" value="De-COase2_pyr-phos_BS"/>
</dbReference>
<dbReference type="PANTHER" id="PTHR43727:SF2">
    <property type="entry name" value="GROUP IV DECARBOXYLASE"/>
    <property type="match status" value="1"/>
</dbReference>
<dbReference type="PRINTS" id="PR01181">
    <property type="entry name" value="DAPDCRBXLASE"/>
</dbReference>
<keyword evidence="2" id="KW-0210">Decarboxylase</keyword>
<evidence type="ECO:0000256" key="1">
    <source>
        <dbReference type="ARBA" id="ARBA00001933"/>
    </source>
</evidence>
<proteinExistence type="predicted"/>
<reference evidence="6" key="1">
    <citation type="submission" date="2018-05" db="EMBL/GenBank/DDBJ databases">
        <authorList>
            <person name="Lanie J.A."/>
            <person name="Ng W.-L."/>
            <person name="Kazmierczak K.M."/>
            <person name="Andrzejewski T.M."/>
            <person name="Davidsen T.M."/>
            <person name="Wayne K.J."/>
            <person name="Tettelin H."/>
            <person name="Glass J.I."/>
            <person name="Rusch D."/>
            <person name="Podicherti R."/>
            <person name="Tsui H.-C.T."/>
            <person name="Winkler M.E."/>
        </authorList>
    </citation>
    <scope>NUCLEOTIDE SEQUENCE</scope>
</reference>
<evidence type="ECO:0000259" key="5">
    <source>
        <dbReference type="Pfam" id="PF02784"/>
    </source>
</evidence>
<comment type="cofactor">
    <cofactor evidence="1">
        <name>pyridoxal 5'-phosphate</name>
        <dbReference type="ChEBI" id="CHEBI:597326"/>
    </cofactor>
</comment>
<sequence length="172" mass="18829">MHDFCYVKGRLHCEGVSIDSLIRKHGTPLYVYSSRTLTDHFQKLDAALAPLDHLVCFAMKSNSNQGVLQTLADLGSGFDTVSGGEIQRAIAGGGDPRKCVFAGVGKTEAEIAYALRSRIYCFNVESEPELERINRIAGQLKKKAPVAIRVNPNVDAKTHKKITTGTYDNKFG</sequence>
<evidence type="ECO:0000256" key="2">
    <source>
        <dbReference type="ARBA" id="ARBA00022793"/>
    </source>
</evidence>
<dbReference type="GO" id="GO:0009089">
    <property type="term" value="P:lysine biosynthetic process via diaminopimelate"/>
    <property type="evidence" value="ECO:0007669"/>
    <property type="project" value="InterPro"/>
</dbReference>
<feature type="non-terminal residue" evidence="6">
    <location>
        <position position="172"/>
    </location>
</feature>
<dbReference type="SUPFAM" id="SSF51419">
    <property type="entry name" value="PLP-binding barrel"/>
    <property type="match status" value="1"/>
</dbReference>
<dbReference type="Pfam" id="PF02784">
    <property type="entry name" value="Orn_Arg_deC_N"/>
    <property type="match status" value="1"/>
</dbReference>
<evidence type="ECO:0000256" key="3">
    <source>
        <dbReference type="ARBA" id="ARBA00022898"/>
    </source>
</evidence>
<dbReference type="InterPro" id="IPR022644">
    <property type="entry name" value="De-COase2_N"/>
</dbReference>
<dbReference type="PRINTS" id="PR01179">
    <property type="entry name" value="ODADCRBXLASE"/>
</dbReference>
<dbReference type="InterPro" id="IPR002986">
    <property type="entry name" value="DAP_deCOOHase_LysA"/>
</dbReference>
<gene>
    <name evidence="6" type="ORF">METZ01_LOCUS468801</name>
</gene>
<protein>
    <recommendedName>
        <fullName evidence="5">Orn/DAP/Arg decarboxylase 2 N-terminal domain-containing protein</fullName>
    </recommendedName>
</protein>
<evidence type="ECO:0000256" key="4">
    <source>
        <dbReference type="ARBA" id="ARBA00023239"/>
    </source>
</evidence>
<dbReference type="Gene3D" id="3.20.20.10">
    <property type="entry name" value="Alanine racemase"/>
    <property type="match status" value="1"/>
</dbReference>
<dbReference type="PANTHER" id="PTHR43727">
    <property type="entry name" value="DIAMINOPIMELATE DECARBOXYLASE"/>
    <property type="match status" value="1"/>
</dbReference>